<evidence type="ECO:0000313" key="4">
    <source>
        <dbReference type="Proteomes" id="UP000027073"/>
    </source>
</evidence>
<keyword evidence="2" id="KW-1133">Transmembrane helix</keyword>
<keyword evidence="1" id="KW-0521">NADP</keyword>
<accession>A0A067NUM2</accession>
<dbReference type="AlphaFoldDB" id="A0A067NUM2"/>
<reference evidence="4" key="1">
    <citation type="journal article" date="2014" name="Proc. Natl. Acad. Sci. U.S.A.">
        <title>Extensive sampling of basidiomycete genomes demonstrates inadequacy of the white-rot/brown-rot paradigm for wood decay fungi.</title>
        <authorList>
            <person name="Riley R."/>
            <person name="Salamov A.A."/>
            <person name="Brown D.W."/>
            <person name="Nagy L.G."/>
            <person name="Floudas D."/>
            <person name="Held B.W."/>
            <person name="Levasseur A."/>
            <person name="Lombard V."/>
            <person name="Morin E."/>
            <person name="Otillar R."/>
            <person name="Lindquist E.A."/>
            <person name="Sun H."/>
            <person name="LaButti K.M."/>
            <person name="Schmutz J."/>
            <person name="Jabbour D."/>
            <person name="Luo H."/>
            <person name="Baker S.E."/>
            <person name="Pisabarro A.G."/>
            <person name="Walton J.D."/>
            <person name="Blanchette R.A."/>
            <person name="Henrissat B."/>
            <person name="Martin F."/>
            <person name="Cullen D."/>
            <person name="Hibbett D.S."/>
            <person name="Grigoriev I.V."/>
        </authorList>
    </citation>
    <scope>NUCLEOTIDE SEQUENCE [LARGE SCALE GENOMIC DNA]</scope>
    <source>
        <strain evidence="4">PC15</strain>
    </source>
</reference>
<dbReference type="HOGENOM" id="CLU_2723248_0_0_1"/>
<sequence>MATVVALMPHFQKLAAQGRDCFFIGISSGLSMVSAAWIPNYSASKAASHSFLMALRAQLVDSRIHVVEIKPR</sequence>
<dbReference type="Pfam" id="PF00106">
    <property type="entry name" value="adh_short"/>
    <property type="match status" value="1"/>
</dbReference>
<protein>
    <submittedName>
        <fullName evidence="3">Uncharacterized protein</fullName>
    </submittedName>
</protein>
<organism evidence="3 4">
    <name type="scientific">Pleurotus ostreatus (strain PC15)</name>
    <name type="common">Oyster mushroom</name>
    <dbReference type="NCBI Taxonomy" id="1137138"/>
    <lineage>
        <taxon>Eukaryota</taxon>
        <taxon>Fungi</taxon>
        <taxon>Dikarya</taxon>
        <taxon>Basidiomycota</taxon>
        <taxon>Agaricomycotina</taxon>
        <taxon>Agaricomycetes</taxon>
        <taxon>Agaricomycetidae</taxon>
        <taxon>Agaricales</taxon>
        <taxon>Pleurotineae</taxon>
        <taxon>Pleurotaceae</taxon>
        <taxon>Pleurotus</taxon>
    </lineage>
</organism>
<feature type="transmembrane region" description="Helical" evidence="2">
    <location>
        <begin position="21"/>
        <end position="38"/>
    </location>
</feature>
<dbReference type="SUPFAM" id="SSF51735">
    <property type="entry name" value="NAD(P)-binding Rossmann-fold domains"/>
    <property type="match status" value="1"/>
</dbReference>
<name>A0A067NUM2_PLEO1</name>
<dbReference type="InParanoid" id="A0A067NUM2"/>
<dbReference type="VEuPathDB" id="FungiDB:PLEOSDRAFT_153983"/>
<dbReference type="Gene3D" id="3.40.50.720">
    <property type="entry name" value="NAD(P)-binding Rossmann-like Domain"/>
    <property type="match status" value="1"/>
</dbReference>
<proteinExistence type="predicted"/>
<dbReference type="PROSITE" id="PS00061">
    <property type="entry name" value="ADH_SHORT"/>
    <property type="match status" value="1"/>
</dbReference>
<keyword evidence="2" id="KW-0812">Transmembrane</keyword>
<gene>
    <name evidence="3" type="ORF">PLEOSDRAFT_153983</name>
</gene>
<dbReference type="EMBL" id="KL198005">
    <property type="protein sequence ID" value="KDQ31768.1"/>
    <property type="molecule type" value="Genomic_DNA"/>
</dbReference>
<dbReference type="InterPro" id="IPR002347">
    <property type="entry name" value="SDR_fam"/>
</dbReference>
<keyword evidence="2" id="KW-0472">Membrane</keyword>
<dbReference type="InterPro" id="IPR036291">
    <property type="entry name" value="NAD(P)-bd_dom_sf"/>
</dbReference>
<evidence type="ECO:0000313" key="3">
    <source>
        <dbReference type="EMBL" id="KDQ31768.1"/>
    </source>
</evidence>
<dbReference type="InterPro" id="IPR020904">
    <property type="entry name" value="Sc_DH/Rdtase_CS"/>
</dbReference>
<evidence type="ECO:0000256" key="2">
    <source>
        <dbReference type="SAM" id="Phobius"/>
    </source>
</evidence>
<evidence type="ECO:0000256" key="1">
    <source>
        <dbReference type="ARBA" id="ARBA00022857"/>
    </source>
</evidence>
<dbReference type="STRING" id="1137138.A0A067NUM2"/>
<dbReference type="Proteomes" id="UP000027073">
    <property type="component" value="Unassembled WGS sequence"/>
</dbReference>